<evidence type="ECO:0000256" key="1">
    <source>
        <dbReference type="ARBA" id="ARBA00001910"/>
    </source>
</evidence>
<keyword evidence="12" id="KW-0843">Virulence</keyword>
<protein>
    <recommendedName>
        <fullName evidence="4">tripeptidyl-peptidase II</fullName>
        <ecNumber evidence="4">3.4.14.10</ecNumber>
    </recommendedName>
</protein>
<comment type="cofactor">
    <cofactor evidence="15">
        <name>Ca(2+)</name>
        <dbReference type="ChEBI" id="CHEBI:29108"/>
    </cofactor>
    <text evidence="15">Binds 1 Ca(2+) ion per subunit.</text>
</comment>
<dbReference type="SUPFAM" id="SSF52743">
    <property type="entry name" value="Subtilisin-like"/>
    <property type="match status" value="1"/>
</dbReference>
<sequence length="597" mass="62942">MLSKTTLVAGLLQALPAFAAVHEKLAALPVGWTATAAADTSSTLAFTIALTQQNIDQLETKLLSVSTPGSAQYGQHMDVDDLNALFAPTAGASDAVESWLKSAGVKSVSTQGAYVTFATTVGAANSLLNTTFMKFENAGVSKIRTMEYSVPASLSSYIDLIDPTVFLGKTVAAVPAPTRVKKDKTPTKRAIDAACSTSITPQCLKELYNVGSYTPNAKSGSRVGFGSFLNQSATYVDLFQYEEFFGIPHQNFSTVLIAGATNDQDFATAQNGEANLDVQNIIGVSHPLPVTEFITGGSPPFIPNLDEPTAADNQNEPYMPYYSYLLSQPNSALPQVISNSYGDDEQTVPEKYAIKVCNQIAMMGLRGITVLESSGDNGVGAPCQSNDGKKTPQFTPTFPASCPYILAVGGTVAVSPEQAWVGSAGGFSNYFERPLYQELAVETYLDFHISPAVKKYYTPFTNFQGRGFPDIAAHSVSPDYQVVYFGELSPSGGTSAASPVVAAIIGLLNDARFCAGKKSSLGFVNPLLYAIGFTALNDITLGQSIGCNGVSVQSGAVVPGASIIPFATWNATQGWDPVTGLGTPNFEKLKALALALP</sequence>
<keyword evidence="10 15" id="KW-0720">Serine protease</keyword>
<dbReference type="GO" id="GO:0008240">
    <property type="term" value="F:tripeptidyl-peptidase activity"/>
    <property type="evidence" value="ECO:0007669"/>
    <property type="project" value="UniProtKB-EC"/>
</dbReference>
<keyword evidence="13" id="KW-0865">Zymogen</keyword>
<evidence type="ECO:0000256" key="6">
    <source>
        <dbReference type="ARBA" id="ARBA00022670"/>
    </source>
</evidence>
<dbReference type="SUPFAM" id="SSF54897">
    <property type="entry name" value="Protease propeptides/inhibitors"/>
    <property type="match status" value="1"/>
</dbReference>
<dbReference type="GO" id="GO:0004252">
    <property type="term" value="F:serine-type endopeptidase activity"/>
    <property type="evidence" value="ECO:0007669"/>
    <property type="project" value="UniProtKB-UniRule"/>
</dbReference>
<keyword evidence="6 15" id="KW-0645">Protease</keyword>
<feature type="binding site" evidence="15">
    <location>
        <position position="539"/>
    </location>
    <ligand>
        <name>Ca(2+)</name>
        <dbReference type="ChEBI" id="CHEBI:29108"/>
    </ligand>
</feature>
<feature type="active site" description="Charge relay system" evidence="15">
    <location>
        <position position="277"/>
    </location>
</feature>
<comment type="catalytic activity">
    <reaction evidence="1">
        <text>Release of an N-terminal tripeptide from a polypeptide.</text>
        <dbReference type="EC" id="3.4.14.10"/>
    </reaction>
</comment>
<evidence type="ECO:0000256" key="13">
    <source>
        <dbReference type="ARBA" id="ARBA00023145"/>
    </source>
</evidence>
<accession>A0A9P6SLR4</accession>
<keyword evidence="19" id="KW-1185">Reference proteome</keyword>
<dbReference type="OrthoDB" id="409122at2759"/>
<evidence type="ECO:0000256" key="3">
    <source>
        <dbReference type="ARBA" id="ARBA00004239"/>
    </source>
</evidence>
<keyword evidence="7 15" id="KW-0479">Metal-binding</keyword>
<evidence type="ECO:0000256" key="7">
    <source>
        <dbReference type="ARBA" id="ARBA00022723"/>
    </source>
</evidence>
<dbReference type="Proteomes" id="UP000785200">
    <property type="component" value="Unassembled WGS sequence"/>
</dbReference>
<evidence type="ECO:0000256" key="15">
    <source>
        <dbReference type="PROSITE-ProRule" id="PRU01032"/>
    </source>
</evidence>
<dbReference type="InterPro" id="IPR023828">
    <property type="entry name" value="Peptidase_S8_Ser-AS"/>
</dbReference>
<dbReference type="Pfam" id="PF09286">
    <property type="entry name" value="Pro-kuma_activ"/>
    <property type="match status" value="1"/>
</dbReference>
<dbReference type="GO" id="GO:0006508">
    <property type="term" value="P:proteolysis"/>
    <property type="evidence" value="ECO:0007669"/>
    <property type="project" value="UniProtKB-KW"/>
</dbReference>
<reference evidence="18" key="1">
    <citation type="submission" date="2019-07" db="EMBL/GenBank/DDBJ databases">
        <title>Hyphodiscus hymeniophilus genome sequencing and assembly.</title>
        <authorList>
            <person name="Kramer G."/>
            <person name="Nodwell J."/>
        </authorList>
    </citation>
    <scope>NUCLEOTIDE SEQUENCE</scope>
    <source>
        <strain evidence="18">ATCC 34498</strain>
    </source>
</reference>
<evidence type="ECO:0000256" key="4">
    <source>
        <dbReference type="ARBA" id="ARBA00012462"/>
    </source>
</evidence>
<evidence type="ECO:0000313" key="19">
    <source>
        <dbReference type="Proteomes" id="UP000785200"/>
    </source>
</evidence>
<evidence type="ECO:0000256" key="14">
    <source>
        <dbReference type="ARBA" id="ARBA00023180"/>
    </source>
</evidence>
<proteinExistence type="predicted"/>
<organism evidence="18 19">
    <name type="scientific">Hyphodiscus hymeniophilus</name>
    <dbReference type="NCBI Taxonomy" id="353542"/>
    <lineage>
        <taxon>Eukaryota</taxon>
        <taxon>Fungi</taxon>
        <taxon>Dikarya</taxon>
        <taxon>Ascomycota</taxon>
        <taxon>Pezizomycotina</taxon>
        <taxon>Leotiomycetes</taxon>
        <taxon>Helotiales</taxon>
        <taxon>Hyphodiscaceae</taxon>
        <taxon>Hyphodiscus</taxon>
    </lineage>
</organism>
<comment type="function">
    <text evidence="2">Secreted tripeptidyl-peptidase which degrades proteins at acidic pHs and is involved in virulence.</text>
</comment>
<feature type="active site" description="Charge relay system" evidence="15">
    <location>
        <position position="495"/>
    </location>
</feature>
<dbReference type="PROSITE" id="PS51695">
    <property type="entry name" value="SEDOLISIN"/>
    <property type="match status" value="1"/>
</dbReference>
<keyword evidence="14" id="KW-0325">Glycoprotein</keyword>
<comment type="subcellular location">
    <subcellularLocation>
        <location evidence="3">Secreted</location>
        <location evidence="3">Extracellular space</location>
    </subcellularLocation>
</comment>
<dbReference type="AlphaFoldDB" id="A0A9P6SLR4"/>
<evidence type="ECO:0000256" key="8">
    <source>
        <dbReference type="ARBA" id="ARBA00022729"/>
    </source>
</evidence>
<dbReference type="Gene3D" id="3.40.50.200">
    <property type="entry name" value="Peptidase S8/S53 domain"/>
    <property type="match status" value="1"/>
</dbReference>
<evidence type="ECO:0000256" key="2">
    <source>
        <dbReference type="ARBA" id="ARBA00002451"/>
    </source>
</evidence>
<evidence type="ECO:0000256" key="12">
    <source>
        <dbReference type="ARBA" id="ARBA00023026"/>
    </source>
</evidence>
<dbReference type="InterPro" id="IPR000209">
    <property type="entry name" value="Peptidase_S8/S53_dom"/>
</dbReference>
<keyword evidence="8 16" id="KW-0732">Signal</keyword>
<dbReference type="InterPro" id="IPR015366">
    <property type="entry name" value="S53_propep"/>
</dbReference>
<dbReference type="GO" id="GO:0005576">
    <property type="term" value="C:extracellular region"/>
    <property type="evidence" value="ECO:0007669"/>
    <property type="project" value="UniProtKB-SubCell"/>
</dbReference>
<dbReference type="PROSITE" id="PS00138">
    <property type="entry name" value="SUBTILASE_SER"/>
    <property type="match status" value="1"/>
</dbReference>
<dbReference type="InterPro" id="IPR050819">
    <property type="entry name" value="Tripeptidyl-peptidase_I"/>
</dbReference>
<feature type="binding site" evidence="15">
    <location>
        <position position="576"/>
    </location>
    <ligand>
        <name>Ca(2+)</name>
        <dbReference type="ChEBI" id="CHEBI:29108"/>
    </ligand>
</feature>
<dbReference type="InterPro" id="IPR030400">
    <property type="entry name" value="Sedolisin_dom"/>
</dbReference>
<evidence type="ECO:0000259" key="17">
    <source>
        <dbReference type="PROSITE" id="PS51695"/>
    </source>
</evidence>
<keyword evidence="5" id="KW-0964">Secreted</keyword>
<evidence type="ECO:0000256" key="5">
    <source>
        <dbReference type="ARBA" id="ARBA00022525"/>
    </source>
</evidence>
<feature type="active site" description="Charge relay system" evidence="15">
    <location>
        <position position="273"/>
    </location>
</feature>
<feature type="binding site" evidence="15">
    <location>
        <position position="574"/>
    </location>
    <ligand>
        <name>Ca(2+)</name>
        <dbReference type="ChEBI" id="CHEBI:29108"/>
    </ligand>
</feature>
<keyword evidence="11 15" id="KW-0106">Calcium</keyword>
<gene>
    <name evidence="18" type="ORF">D0Z07_8633</name>
</gene>
<evidence type="ECO:0000256" key="11">
    <source>
        <dbReference type="ARBA" id="ARBA00022837"/>
    </source>
</evidence>
<evidence type="ECO:0000256" key="10">
    <source>
        <dbReference type="ARBA" id="ARBA00022825"/>
    </source>
</evidence>
<evidence type="ECO:0000256" key="16">
    <source>
        <dbReference type="SAM" id="SignalP"/>
    </source>
</evidence>
<dbReference type="EMBL" id="VNKQ01000018">
    <property type="protein sequence ID" value="KAG0645598.1"/>
    <property type="molecule type" value="Genomic_DNA"/>
</dbReference>
<dbReference type="CDD" id="cd04056">
    <property type="entry name" value="Peptidases_S53"/>
    <property type="match status" value="1"/>
</dbReference>
<name>A0A9P6SLR4_9HELO</name>
<dbReference type="FunFam" id="3.40.50.200:FF:000015">
    <property type="entry name" value="Tripeptidyl peptidase A"/>
    <property type="match status" value="1"/>
</dbReference>
<keyword evidence="9 15" id="KW-0378">Hydrolase</keyword>
<feature type="chain" id="PRO_5040274233" description="tripeptidyl-peptidase II" evidence="16">
    <location>
        <begin position="20"/>
        <end position="597"/>
    </location>
</feature>
<comment type="caution">
    <text evidence="18">The sequence shown here is derived from an EMBL/GenBank/DDBJ whole genome shotgun (WGS) entry which is preliminary data.</text>
</comment>
<dbReference type="Pfam" id="PF00082">
    <property type="entry name" value="Peptidase_S8"/>
    <property type="match status" value="1"/>
</dbReference>
<dbReference type="EC" id="3.4.14.10" evidence="4"/>
<evidence type="ECO:0000313" key="18">
    <source>
        <dbReference type="EMBL" id="KAG0645598.1"/>
    </source>
</evidence>
<feature type="domain" description="Peptidase S53" evidence="17">
    <location>
        <begin position="198"/>
        <end position="596"/>
    </location>
</feature>
<dbReference type="GO" id="GO:0046872">
    <property type="term" value="F:metal ion binding"/>
    <property type="evidence" value="ECO:0007669"/>
    <property type="project" value="UniProtKB-UniRule"/>
</dbReference>
<evidence type="ECO:0000256" key="9">
    <source>
        <dbReference type="ARBA" id="ARBA00022801"/>
    </source>
</evidence>
<dbReference type="CDD" id="cd11377">
    <property type="entry name" value="Pro-peptidase_S53"/>
    <property type="match status" value="1"/>
</dbReference>
<dbReference type="SMART" id="SM00944">
    <property type="entry name" value="Pro-kuma_activ"/>
    <property type="match status" value="1"/>
</dbReference>
<feature type="binding site" evidence="15">
    <location>
        <position position="538"/>
    </location>
    <ligand>
        <name>Ca(2+)</name>
        <dbReference type="ChEBI" id="CHEBI:29108"/>
    </ligand>
</feature>
<dbReference type="PANTHER" id="PTHR14218">
    <property type="entry name" value="PROTEASE S8 TRIPEPTIDYL PEPTIDASE I CLN2"/>
    <property type="match status" value="1"/>
</dbReference>
<dbReference type="PANTHER" id="PTHR14218:SF34">
    <property type="entry name" value="TRIPEPTIDYL-PEPTIDASE SED4"/>
    <property type="match status" value="1"/>
</dbReference>
<dbReference type="InterPro" id="IPR036852">
    <property type="entry name" value="Peptidase_S8/S53_dom_sf"/>
</dbReference>
<feature type="signal peptide" evidence="16">
    <location>
        <begin position="1"/>
        <end position="19"/>
    </location>
</feature>